<dbReference type="Gene3D" id="1.20.120.450">
    <property type="entry name" value="dinb family like domain"/>
    <property type="match status" value="1"/>
</dbReference>
<feature type="binding site" evidence="3">
    <location>
        <position position="140"/>
    </location>
    <ligand>
        <name>a divalent metal cation</name>
        <dbReference type="ChEBI" id="CHEBI:60240"/>
    </ligand>
</feature>
<evidence type="ECO:0000313" key="4">
    <source>
        <dbReference type="EMBL" id="MBR7554788.1"/>
    </source>
</evidence>
<dbReference type="GO" id="GO:0046872">
    <property type="term" value="F:metal ion binding"/>
    <property type="evidence" value="ECO:0007669"/>
    <property type="project" value="UniProtKB-KW"/>
</dbReference>
<keyword evidence="2 3" id="KW-0479">Metal-binding</keyword>
<dbReference type="SUPFAM" id="SSF109854">
    <property type="entry name" value="DinB/YfiT-like putative metalloenzymes"/>
    <property type="match status" value="1"/>
</dbReference>
<protein>
    <submittedName>
        <fullName evidence="4">DinB family protein</fullName>
    </submittedName>
</protein>
<comment type="caution">
    <text evidence="4">The sequence shown here is derived from an EMBL/GenBank/DDBJ whole genome shotgun (WGS) entry which is preliminary data.</text>
</comment>
<feature type="binding site" evidence="3">
    <location>
        <position position="136"/>
    </location>
    <ligand>
        <name>a divalent metal cation</name>
        <dbReference type="ChEBI" id="CHEBI:60240"/>
    </ligand>
</feature>
<dbReference type="RefSeq" id="WP_212371284.1">
    <property type="nucleotide sequence ID" value="NZ_JAGSIE010000039.1"/>
</dbReference>
<gene>
    <name evidence="4" type="ORF">KC820_11695</name>
</gene>
<keyword evidence="5" id="KW-1185">Reference proteome</keyword>
<comment type="similarity">
    <text evidence="1">Belongs to the DinB family.</text>
</comment>
<feature type="binding site" evidence="3">
    <location>
        <position position="51"/>
    </location>
    <ligand>
        <name>a divalent metal cation</name>
        <dbReference type="ChEBI" id="CHEBI:60240"/>
    </ligand>
</feature>
<evidence type="ECO:0000256" key="3">
    <source>
        <dbReference type="PIRSR" id="PIRSR607837-1"/>
    </source>
</evidence>
<reference evidence="4 5" key="1">
    <citation type="submission" date="2021-04" db="EMBL/GenBank/DDBJ databases">
        <title>Allobacillus sp. nov. SKP8-2 isolated from shrimp paste.</title>
        <authorList>
            <person name="Tanasupawat S."/>
            <person name="Yiamsombat S."/>
            <person name="Kanchanasin P."/>
            <person name="Kuncharoen N."/>
        </authorList>
    </citation>
    <scope>NUCLEOTIDE SEQUENCE [LARGE SCALE GENOMIC DNA]</scope>
    <source>
        <strain evidence="4 5">SKP8-2</strain>
    </source>
</reference>
<organism evidence="4 5">
    <name type="scientific">Allobacillus saliphilus</name>
    <dbReference type="NCBI Taxonomy" id="2912308"/>
    <lineage>
        <taxon>Bacteria</taxon>
        <taxon>Bacillati</taxon>
        <taxon>Bacillota</taxon>
        <taxon>Bacilli</taxon>
        <taxon>Bacillales</taxon>
        <taxon>Bacillaceae</taxon>
        <taxon>Allobacillus</taxon>
    </lineage>
</organism>
<name>A0A941CVJ1_9BACI</name>
<dbReference type="InterPro" id="IPR034660">
    <property type="entry name" value="DinB/YfiT-like"/>
</dbReference>
<sequence length="162" mass="19159">MNQAAVLRNVMFEEIELCVRTTQSLLLQIKDTDWDFRPAENMRTLRELAIHLVSIPATDLYILKEEPLEKIQELENKYNLLNTATDMGVVFEEGYHALHEYMTALSEEEFFTKKTKAFYMEDGHTQAQWLAEIQSHVFHHRGQFYNYLKQLQYDVTMADLYA</sequence>
<evidence type="ECO:0000256" key="1">
    <source>
        <dbReference type="ARBA" id="ARBA00008635"/>
    </source>
</evidence>
<dbReference type="InterPro" id="IPR007837">
    <property type="entry name" value="DinB"/>
</dbReference>
<proteinExistence type="inferred from homology"/>
<dbReference type="Pfam" id="PF05163">
    <property type="entry name" value="DinB"/>
    <property type="match status" value="1"/>
</dbReference>
<dbReference type="AlphaFoldDB" id="A0A941CVJ1"/>
<dbReference type="Proteomes" id="UP000675431">
    <property type="component" value="Unassembled WGS sequence"/>
</dbReference>
<dbReference type="EMBL" id="JAGSIE010000039">
    <property type="protein sequence ID" value="MBR7554788.1"/>
    <property type="molecule type" value="Genomic_DNA"/>
</dbReference>
<evidence type="ECO:0000313" key="5">
    <source>
        <dbReference type="Proteomes" id="UP000675431"/>
    </source>
</evidence>
<accession>A0A941CVJ1</accession>
<evidence type="ECO:0000256" key="2">
    <source>
        <dbReference type="ARBA" id="ARBA00022723"/>
    </source>
</evidence>